<dbReference type="InterPro" id="IPR049165">
    <property type="entry name" value="GH39_as"/>
</dbReference>
<dbReference type="InterPro" id="IPR000514">
    <property type="entry name" value="Glyco_hydro_39"/>
</dbReference>
<dbReference type="InterPro" id="IPR049166">
    <property type="entry name" value="GH39_cat"/>
</dbReference>
<organism evidence="6 7">
    <name type="scientific">Ruminiclostridium cellobioparum subsp. termitidis CT1112</name>
    <dbReference type="NCBI Taxonomy" id="1195236"/>
    <lineage>
        <taxon>Bacteria</taxon>
        <taxon>Bacillati</taxon>
        <taxon>Bacillota</taxon>
        <taxon>Clostridia</taxon>
        <taxon>Eubacteriales</taxon>
        <taxon>Oscillospiraceae</taxon>
        <taxon>Ruminiclostridium</taxon>
    </lineage>
</organism>
<dbReference type="PROSITE" id="PS01027">
    <property type="entry name" value="GLYCOSYL_HYDROL_F39"/>
    <property type="match status" value="1"/>
</dbReference>
<dbReference type="eggNOG" id="COG3664">
    <property type="taxonomic scope" value="Bacteria"/>
</dbReference>
<dbReference type="PANTHER" id="PTHR12631">
    <property type="entry name" value="ALPHA-L-IDURONIDASE"/>
    <property type="match status" value="1"/>
</dbReference>
<dbReference type="STRING" id="1195236.CTER_5358"/>
<accession>S0FIP9</accession>
<feature type="active site" description="Proton donor" evidence="4">
    <location>
        <position position="158"/>
    </location>
</feature>
<evidence type="ECO:0000313" key="7">
    <source>
        <dbReference type="Proteomes" id="UP000014155"/>
    </source>
</evidence>
<dbReference type="Gene3D" id="3.20.20.80">
    <property type="entry name" value="Glycosidases"/>
    <property type="match status" value="1"/>
</dbReference>
<dbReference type="RefSeq" id="WP_004631072.1">
    <property type="nucleotide sequence ID" value="NZ_AORV01000078.1"/>
</dbReference>
<dbReference type="PANTHER" id="PTHR12631:SF10">
    <property type="entry name" value="BETA-XYLOSIDASE-LIKE PROTEIN-RELATED"/>
    <property type="match status" value="1"/>
</dbReference>
<dbReference type="AlphaFoldDB" id="S0FIP9"/>
<dbReference type="GO" id="GO:0009044">
    <property type="term" value="F:xylan 1,4-beta-xylosidase activity"/>
    <property type="evidence" value="ECO:0007669"/>
    <property type="project" value="UniProtKB-EC"/>
</dbReference>
<dbReference type="PRINTS" id="PR00745">
    <property type="entry name" value="GLHYDRLASE39"/>
</dbReference>
<dbReference type="EC" id="3.2.1.37" evidence="6"/>
<keyword evidence="2 6" id="KW-0378">Hydrolase</keyword>
<keyword evidence="3 6" id="KW-0326">Glycosidase</keyword>
<dbReference type="GO" id="GO:0005975">
    <property type="term" value="P:carbohydrate metabolic process"/>
    <property type="evidence" value="ECO:0007669"/>
    <property type="project" value="InterPro"/>
</dbReference>
<evidence type="ECO:0000256" key="1">
    <source>
        <dbReference type="ARBA" id="ARBA00008875"/>
    </source>
</evidence>
<evidence type="ECO:0000313" key="6">
    <source>
        <dbReference type="EMBL" id="EMS68979.1"/>
    </source>
</evidence>
<evidence type="ECO:0000256" key="2">
    <source>
        <dbReference type="ARBA" id="ARBA00022801"/>
    </source>
</evidence>
<proteinExistence type="inferred from homology"/>
<sequence>MEEIKIDLQHKGELFKPIWKKLITAGRANEGLRAEWREQLSKIQQEIGFEYIRFHGVFHKDMMVYHEDENGKPVYNWQYIDSLLDFLHSVNLRPIMELSFTPYDLRSGDKTVFWWKGNITPPKDYEKWSMLVGTFVKHCINRYGKKEVLSWYFEVWNEPNLNLFWSGTQEEYFKLYKVTAETIKQIDTDMKVGGPASSGSIDGSPPWVEDFLNYCTSNSVPVDFVSTHPYPNTYPIGSDGNQREGYRDENGTYNSLIWLKDIMNNCGYIDTEVHITEWNASPNDRDLIHDTMYMAPFIIQNNIKCLGLADSLGFWAFTDIFEERGAGRSIFHGGFGLINAQGLEKPSYNGYWFLSRLGCEKLYSGKNYIVTRKEDKIQILMWNYCHFNHAFSDGVRTGLSDYDRYSVFENKEDENLQIVIENLEGRYKAVTYVNDRENGSVFDSWVANGTTENPDTDDLAVLKANMKPKGSICYLENTDAYERDITIKPHGVVLIELSKVY</sequence>
<reference evidence="6 7" key="1">
    <citation type="journal article" date="2013" name="Genome Announc.">
        <title>Draft Genome Sequence of the Cellulolytic, Mesophilic, Anaerobic Bacterium Clostridium termitidis Strain CT1112 (DSM 5398).</title>
        <authorList>
            <person name="Lal S."/>
            <person name="Ramachandran U."/>
            <person name="Zhang X."/>
            <person name="Munir R."/>
            <person name="Sparling R."/>
            <person name="Levin D.B."/>
        </authorList>
    </citation>
    <scope>NUCLEOTIDE SEQUENCE [LARGE SCALE GENOMIC DNA]</scope>
    <source>
        <strain evidence="6 7">CT1112</strain>
    </source>
</reference>
<feature type="domain" description="Glycosyl hydrolases family 39 N-terminal catalytic" evidence="5">
    <location>
        <begin position="4"/>
        <end position="470"/>
    </location>
</feature>
<comment type="caution">
    <text evidence="6">The sequence shown here is derived from an EMBL/GenBank/DDBJ whole genome shotgun (WGS) entry which is preliminary data.</text>
</comment>
<dbReference type="SUPFAM" id="SSF51011">
    <property type="entry name" value="Glycosyl hydrolase domain"/>
    <property type="match status" value="1"/>
</dbReference>
<dbReference type="Gene3D" id="2.60.40.1500">
    <property type="entry name" value="Glycosyl hydrolase domain, family 39"/>
    <property type="match status" value="1"/>
</dbReference>
<name>S0FIP9_RUMCE</name>
<dbReference type="Proteomes" id="UP000014155">
    <property type="component" value="Unassembled WGS sequence"/>
</dbReference>
<evidence type="ECO:0000259" key="5">
    <source>
        <dbReference type="Pfam" id="PF01229"/>
    </source>
</evidence>
<evidence type="ECO:0000256" key="4">
    <source>
        <dbReference type="PIRSR" id="PIRSR600514-1"/>
    </source>
</evidence>
<dbReference type="PATRIC" id="fig|1195236.3.peg.5490"/>
<protein>
    <submittedName>
        <fullName evidence="6">Beta-xylosidase</fullName>
        <ecNumber evidence="6">3.2.1.37</ecNumber>
    </submittedName>
</protein>
<evidence type="ECO:0000256" key="3">
    <source>
        <dbReference type="ARBA" id="ARBA00023295"/>
    </source>
</evidence>
<dbReference type="EMBL" id="AORV01000078">
    <property type="protein sequence ID" value="EMS68979.1"/>
    <property type="molecule type" value="Genomic_DNA"/>
</dbReference>
<comment type="similarity">
    <text evidence="1">Belongs to the glycosyl hydrolase 39 family.</text>
</comment>
<keyword evidence="7" id="KW-1185">Reference proteome</keyword>
<gene>
    <name evidence="6" type="ORF">CTER_5358</name>
</gene>
<dbReference type="SUPFAM" id="SSF51445">
    <property type="entry name" value="(Trans)glycosidases"/>
    <property type="match status" value="1"/>
</dbReference>
<dbReference type="Pfam" id="PF01229">
    <property type="entry name" value="Glyco_hydro_39"/>
    <property type="match status" value="1"/>
</dbReference>
<dbReference type="InterPro" id="IPR017853">
    <property type="entry name" value="GH"/>
</dbReference>
<dbReference type="InterPro" id="IPR051923">
    <property type="entry name" value="Glycosyl_Hydrolase_39"/>
</dbReference>